<dbReference type="EMBL" id="ODYU01003547">
    <property type="protein sequence ID" value="SOQ42459.1"/>
    <property type="molecule type" value="Genomic_DNA"/>
</dbReference>
<proteinExistence type="predicted"/>
<reference evidence="2" key="1">
    <citation type="submission" date="2016-07" db="EMBL/GenBank/DDBJ databases">
        <authorList>
            <person name="Bretaudeau A."/>
        </authorList>
    </citation>
    <scope>NUCLEOTIDE SEQUENCE</scope>
    <source>
        <strain evidence="2">Rice</strain>
        <tissue evidence="2">Whole body</tissue>
    </source>
</reference>
<feature type="compositionally biased region" description="Polar residues" evidence="1">
    <location>
        <begin position="84"/>
        <end position="102"/>
    </location>
</feature>
<sequence length="159" mass="17845">MSESMTSRINYARHTSRNYVLSGLTEKKERERKCPFTRSHVEVKVWQCFTLVTQKAHKAVGPAPVLSPVVSVDKRADVLPDGKQTPSPMDIRNTSGVMNNSGISDRRFMRAKNLRLSPPVLDARGSDQTLVVIFGKRYLNKFDAHKRQNAASKCSSTPK</sequence>
<protein>
    <submittedName>
        <fullName evidence="2">SFRICE_033759</fullName>
    </submittedName>
</protein>
<dbReference type="AlphaFoldDB" id="A0A2H1VNP0"/>
<organism evidence="2">
    <name type="scientific">Spodoptera frugiperda</name>
    <name type="common">Fall armyworm</name>
    <dbReference type="NCBI Taxonomy" id="7108"/>
    <lineage>
        <taxon>Eukaryota</taxon>
        <taxon>Metazoa</taxon>
        <taxon>Ecdysozoa</taxon>
        <taxon>Arthropoda</taxon>
        <taxon>Hexapoda</taxon>
        <taxon>Insecta</taxon>
        <taxon>Pterygota</taxon>
        <taxon>Neoptera</taxon>
        <taxon>Endopterygota</taxon>
        <taxon>Lepidoptera</taxon>
        <taxon>Glossata</taxon>
        <taxon>Ditrysia</taxon>
        <taxon>Noctuoidea</taxon>
        <taxon>Noctuidae</taxon>
        <taxon>Amphipyrinae</taxon>
        <taxon>Spodoptera</taxon>
    </lineage>
</organism>
<accession>A0A2H1VNP0</accession>
<feature type="region of interest" description="Disordered" evidence="1">
    <location>
        <begin position="80"/>
        <end position="102"/>
    </location>
</feature>
<evidence type="ECO:0000313" key="2">
    <source>
        <dbReference type="EMBL" id="SOQ42459.1"/>
    </source>
</evidence>
<name>A0A2H1VNP0_SPOFR</name>
<gene>
    <name evidence="2" type="ORF">SFRICE_033759</name>
</gene>
<evidence type="ECO:0000256" key="1">
    <source>
        <dbReference type="SAM" id="MobiDB-lite"/>
    </source>
</evidence>